<evidence type="ECO:0000256" key="1">
    <source>
        <dbReference type="ARBA" id="ARBA00004651"/>
    </source>
</evidence>
<feature type="domain" description="Type II secretion system protein GspF" evidence="8">
    <location>
        <begin position="219"/>
        <end position="340"/>
    </location>
</feature>
<feature type="domain" description="Type II secretion system protein GspF" evidence="8">
    <location>
        <begin position="25"/>
        <end position="139"/>
    </location>
</feature>
<dbReference type="Gene3D" id="1.20.81.30">
    <property type="entry name" value="Type II secretion system (T2SS), domain F"/>
    <property type="match status" value="2"/>
</dbReference>
<keyword evidence="5 7" id="KW-1133">Transmembrane helix</keyword>
<dbReference type="PANTHER" id="PTHR30012:SF0">
    <property type="entry name" value="TYPE II SECRETION SYSTEM PROTEIN F-RELATED"/>
    <property type="match status" value="1"/>
</dbReference>
<keyword evidence="6 7" id="KW-0472">Membrane</keyword>
<gene>
    <name evidence="9" type="ORF">KHA91_06570</name>
</gene>
<keyword evidence="10" id="KW-1185">Reference proteome</keyword>
<dbReference type="GO" id="GO:0005886">
    <property type="term" value="C:plasma membrane"/>
    <property type="evidence" value="ECO:0007669"/>
    <property type="project" value="UniProtKB-SubCell"/>
</dbReference>
<accession>A0A942Z519</accession>
<dbReference type="EMBL" id="JAGYPN010000001">
    <property type="protein sequence ID" value="MBS4222421.1"/>
    <property type="molecule type" value="Genomic_DNA"/>
</dbReference>
<dbReference type="Proteomes" id="UP000676456">
    <property type="component" value="Unassembled WGS sequence"/>
</dbReference>
<reference evidence="9 10" key="1">
    <citation type="submission" date="2021-05" db="EMBL/GenBank/DDBJ databases">
        <title>Novel Bacillus species.</title>
        <authorList>
            <person name="Liu G."/>
        </authorList>
    </citation>
    <scope>NUCLEOTIDE SEQUENCE [LARGE SCALE GENOMIC DNA]</scope>
    <source>
        <strain evidence="9 10">FJAT-49682</strain>
    </source>
</reference>
<evidence type="ECO:0000313" key="10">
    <source>
        <dbReference type="Proteomes" id="UP000676456"/>
    </source>
</evidence>
<dbReference type="Pfam" id="PF00482">
    <property type="entry name" value="T2SSF"/>
    <property type="match status" value="2"/>
</dbReference>
<comment type="similarity">
    <text evidence="2">Belongs to the GSP F family.</text>
</comment>
<keyword evidence="4 7" id="KW-0812">Transmembrane</keyword>
<evidence type="ECO:0000256" key="7">
    <source>
        <dbReference type="SAM" id="Phobius"/>
    </source>
</evidence>
<dbReference type="InterPro" id="IPR047692">
    <property type="entry name" value="T4P_ComGB"/>
</dbReference>
<protein>
    <submittedName>
        <fullName evidence="9">Type II secretion system F family protein</fullName>
    </submittedName>
</protein>
<evidence type="ECO:0000256" key="4">
    <source>
        <dbReference type="ARBA" id="ARBA00022692"/>
    </source>
</evidence>
<comment type="subcellular location">
    <subcellularLocation>
        <location evidence="1">Cell membrane</location>
        <topology evidence="1">Multi-pass membrane protein</topology>
    </subcellularLocation>
</comment>
<feature type="transmembrane region" description="Helical" evidence="7">
    <location>
        <begin position="314"/>
        <end position="339"/>
    </location>
</feature>
<dbReference type="PRINTS" id="PR00812">
    <property type="entry name" value="BCTERIALGSPF"/>
</dbReference>
<dbReference type="InterPro" id="IPR018076">
    <property type="entry name" value="T2SS_GspF_dom"/>
</dbReference>
<evidence type="ECO:0000256" key="2">
    <source>
        <dbReference type="ARBA" id="ARBA00005745"/>
    </source>
</evidence>
<dbReference type="RefSeq" id="WP_213097372.1">
    <property type="nucleotide sequence ID" value="NZ_JAGYPK010000001.1"/>
</dbReference>
<dbReference type="NCBIfam" id="NF041012">
    <property type="entry name" value="T4P_ComGB"/>
    <property type="match status" value="1"/>
</dbReference>
<name>A0A942Z519_9BACI</name>
<proteinExistence type="inferred from homology"/>
<dbReference type="PANTHER" id="PTHR30012">
    <property type="entry name" value="GENERAL SECRETION PATHWAY PROTEIN"/>
    <property type="match status" value="1"/>
</dbReference>
<feature type="transmembrane region" description="Helical" evidence="7">
    <location>
        <begin position="168"/>
        <end position="188"/>
    </location>
</feature>
<dbReference type="AlphaFoldDB" id="A0A942Z519"/>
<comment type="caution">
    <text evidence="9">The sequence shown here is derived from an EMBL/GenBank/DDBJ whole genome shotgun (WGS) entry which is preliminary data.</text>
</comment>
<evidence type="ECO:0000256" key="3">
    <source>
        <dbReference type="ARBA" id="ARBA00022475"/>
    </source>
</evidence>
<dbReference type="InterPro" id="IPR003004">
    <property type="entry name" value="GspF/PilC"/>
</dbReference>
<feature type="transmembrane region" description="Helical" evidence="7">
    <location>
        <begin position="112"/>
        <end position="133"/>
    </location>
</feature>
<dbReference type="InterPro" id="IPR042094">
    <property type="entry name" value="T2SS_GspF_sf"/>
</dbReference>
<evidence type="ECO:0000259" key="8">
    <source>
        <dbReference type="Pfam" id="PF00482"/>
    </source>
</evidence>
<evidence type="ECO:0000256" key="6">
    <source>
        <dbReference type="ARBA" id="ARBA00023136"/>
    </source>
</evidence>
<organism evidence="9 10">
    <name type="scientific">Lederbergia citrea</name>
    <dbReference type="NCBI Taxonomy" id="2833581"/>
    <lineage>
        <taxon>Bacteria</taxon>
        <taxon>Bacillati</taxon>
        <taxon>Bacillota</taxon>
        <taxon>Bacilli</taxon>
        <taxon>Bacillales</taxon>
        <taxon>Bacillaceae</taxon>
        <taxon>Lederbergia</taxon>
    </lineage>
</organism>
<evidence type="ECO:0000313" key="9">
    <source>
        <dbReference type="EMBL" id="MBS4222421.1"/>
    </source>
</evidence>
<keyword evidence="3" id="KW-1003">Cell membrane</keyword>
<evidence type="ECO:0000256" key="5">
    <source>
        <dbReference type="ARBA" id="ARBA00022989"/>
    </source>
</evidence>
<sequence>MSAGLLSNKKKMNIKEQGLFLVRASDMLNNGFTLLEVLEFLGKLDRKKSEMFQSLIHGLQKGQPIYEVFLSHYFDSQVCAQMFFAEKHGYLSAALQESGKYLMRKDEERKKLLKILQYPIILLIVLIFVAILLKSMLLPRFQLLYGSMGYEPSSGIKLVLHLMQNTPYYFLSISFLIFATIIMTKLIFRKKTALEIAEFYSSLPFIKSFYTLYQTIFLSREWSFLLKSGFSMNEIIAIMETQNFRPLLRETAEELKKMLLLGYSFSDALSNISFIENEMVLIVAHGEQNGRLDNELLYYSNICLQQLEAKTMKILLVVQPIIFSFIGLMVAVIYMSIFFPMFQIIESI</sequence>